<gene>
    <name evidence="1" type="ORF">TKK_019597</name>
</gene>
<reference evidence="1 2" key="1">
    <citation type="journal article" date="2024" name="bioRxiv">
        <title>A reference genome for Trichogramma kaykai: A tiny desert-dwelling parasitoid wasp with competing sex-ratio distorters.</title>
        <authorList>
            <person name="Culotta J."/>
            <person name="Lindsey A.R."/>
        </authorList>
    </citation>
    <scope>NUCLEOTIDE SEQUENCE [LARGE SCALE GENOMIC DNA]</scope>
    <source>
        <strain evidence="1 2">KSX58</strain>
    </source>
</reference>
<dbReference type="Proteomes" id="UP001627154">
    <property type="component" value="Unassembled WGS sequence"/>
</dbReference>
<sequence length="72" mass="8199">MKELKKDRTGNAPLLLALTRGHARFADPNVCNLARESALHVIVERNDDDDHLLLERFFEVCKALEKTVLDNV</sequence>
<organism evidence="1 2">
    <name type="scientific">Trichogramma kaykai</name>
    <dbReference type="NCBI Taxonomy" id="54128"/>
    <lineage>
        <taxon>Eukaryota</taxon>
        <taxon>Metazoa</taxon>
        <taxon>Ecdysozoa</taxon>
        <taxon>Arthropoda</taxon>
        <taxon>Hexapoda</taxon>
        <taxon>Insecta</taxon>
        <taxon>Pterygota</taxon>
        <taxon>Neoptera</taxon>
        <taxon>Endopterygota</taxon>
        <taxon>Hymenoptera</taxon>
        <taxon>Apocrita</taxon>
        <taxon>Proctotrupomorpha</taxon>
        <taxon>Chalcidoidea</taxon>
        <taxon>Trichogrammatidae</taxon>
        <taxon>Trichogramma</taxon>
    </lineage>
</organism>
<dbReference type="AlphaFoldDB" id="A0ABD2VVE8"/>
<dbReference type="EMBL" id="JBJJXI010000170">
    <property type="protein sequence ID" value="KAL3384495.1"/>
    <property type="molecule type" value="Genomic_DNA"/>
</dbReference>
<keyword evidence="2" id="KW-1185">Reference proteome</keyword>
<evidence type="ECO:0000313" key="1">
    <source>
        <dbReference type="EMBL" id="KAL3384495.1"/>
    </source>
</evidence>
<proteinExistence type="predicted"/>
<accession>A0ABD2VVE8</accession>
<comment type="caution">
    <text evidence="1">The sequence shown here is derived from an EMBL/GenBank/DDBJ whole genome shotgun (WGS) entry which is preliminary data.</text>
</comment>
<name>A0ABD2VVE8_9HYME</name>
<protein>
    <submittedName>
        <fullName evidence="1">Uncharacterized protein</fullName>
    </submittedName>
</protein>
<evidence type="ECO:0000313" key="2">
    <source>
        <dbReference type="Proteomes" id="UP001627154"/>
    </source>
</evidence>